<dbReference type="Pfam" id="PF11167">
    <property type="entry name" value="DUF2953"/>
    <property type="match status" value="1"/>
</dbReference>
<dbReference type="AlphaFoldDB" id="X1UH87"/>
<dbReference type="EMBL" id="BARW01017134">
    <property type="protein sequence ID" value="GAI99235.1"/>
    <property type="molecule type" value="Genomic_DNA"/>
</dbReference>
<comment type="caution">
    <text evidence="2">The sequence shown here is derived from an EMBL/GenBank/DDBJ whole genome shotgun (WGS) entry which is preliminary data.</text>
</comment>
<protein>
    <recommendedName>
        <fullName evidence="3">DUF2953 domain-containing protein</fullName>
    </recommendedName>
</protein>
<name>X1UH87_9ZZZZ</name>
<reference evidence="2" key="1">
    <citation type="journal article" date="2014" name="Front. Microbiol.">
        <title>High frequency of phylogenetically diverse reductive dehalogenase-homologous genes in deep subseafloor sedimentary metagenomes.</title>
        <authorList>
            <person name="Kawai M."/>
            <person name="Futagami T."/>
            <person name="Toyoda A."/>
            <person name="Takaki Y."/>
            <person name="Nishi S."/>
            <person name="Hori S."/>
            <person name="Arai W."/>
            <person name="Tsubouchi T."/>
            <person name="Morono Y."/>
            <person name="Uchiyama I."/>
            <person name="Ito T."/>
            <person name="Fujiyama A."/>
            <person name="Inagaki F."/>
            <person name="Takami H."/>
        </authorList>
    </citation>
    <scope>NUCLEOTIDE SEQUENCE</scope>
    <source>
        <strain evidence="2">Expedition CK06-06</strain>
    </source>
</reference>
<evidence type="ECO:0000256" key="1">
    <source>
        <dbReference type="SAM" id="Phobius"/>
    </source>
</evidence>
<keyword evidence="1" id="KW-0812">Transmembrane</keyword>
<sequence length="159" mass="17881">MLALYIIAGIILFIILMLSIPVDISFGLEADENVKATARVGWLFGLVLKDIHPRKKKKPKKKPKKRRKGNLKSLLSLIRMKGLPRRVLKLTRQILGCLKVRQLDADLRVGLDDPADTGMMWSVLWPAFVPLTSSGPMRLKMEPVFDEPGFEVSLHGGVR</sequence>
<gene>
    <name evidence="2" type="ORF">S12H4_29668</name>
</gene>
<dbReference type="InterPro" id="IPR021338">
    <property type="entry name" value="DUF2953"/>
</dbReference>
<keyword evidence="1" id="KW-0472">Membrane</keyword>
<evidence type="ECO:0000313" key="2">
    <source>
        <dbReference type="EMBL" id="GAI99235.1"/>
    </source>
</evidence>
<accession>X1UH87</accession>
<feature type="non-terminal residue" evidence="2">
    <location>
        <position position="159"/>
    </location>
</feature>
<organism evidence="2">
    <name type="scientific">marine sediment metagenome</name>
    <dbReference type="NCBI Taxonomy" id="412755"/>
    <lineage>
        <taxon>unclassified sequences</taxon>
        <taxon>metagenomes</taxon>
        <taxon>ecological metagenomes</taxon>
    </lineage>
</organism>
<proteinExistence type="predicted"/>
<feature type="transmembrane region" description="Helical" evidence="1">
    <location>
        <begin position="5"/>
        <end position="24"/>
    </location>
</feature>
<keyword evidence="1" id="KW-1133">Transmembrane helix</keyword>
<evidence type="ECO:0008006" key="3">
    <source>
        <dbReference type="Google" id="ProtNLM"/>
    </source>
</evidence>